<reference evidence="1 2" key="1">
    <citation type="submission" date="2017-04" db="EMBL/GenBank/DDBJ databases">
        <title>Draft genome sequence of Tuber borchii Vittad., a whitish edible truffle.</title>
        <authorList>
            <consortium name="DOE Joint Genome Institute"/>
            <person name="Murat C."/>
            <person name="Kuo A."/>
            <person name="Barry K.W."/>
            <person name="Clum A."/>
            <person name="Dockter R.B."/>
            <person name="Fauchery L."/>
            <person name="Iotti M."/>
            <person name="Kohler A."/>
            <person name="Labutti K."/>
            <person name="Lindquist E.A."/>
            <person name="Lipzen A."/>
            <person name="Ohm R.A."/>
            <person name="Wang M."/>
            <person name="Grigoriev I.V."/>
            <person name="Zambonelli A."/>
            <person name="Martin F.M."/>
        </authorList>
    </citation>
    <scope>NUCLEOTIDE SEQUENCE [LARGE SCALE GENOMIC DNA]</scope>
    <source>
        <strain evidence="1 2">Tbo3840</strain>
    </source>
</reference>
<protein>
    <submittedName>
        <fullName evidence="1">Uncharacterized protein</fullName>
    </submittedName>
</protein>
<evidence type="ECO:0000313" key="1">
    <source>
        <dbReference type="EMBL" id="PUU78142.1"/>
    </source>
</evidence>
<gene>
    <name evidence="1" type="ORF">B9Z19DRAFT_1108428</name>
</gene>
<dbReference type="EMBL" id="NESQ01000128">
    <property type="protein sequence ID" value="PUU78142.1"/>
    <property type="molecule type" value="Genomic_DNA"/>
</dbReference>
<proteinExistence type="predicted"/>
<accession>A0A2T6ZRM8</accession>
<dbReference type="Proteomes" id="UP000244722">
    <property type="component" value="Unassembled WGS sequence"/>
</dbReference>
<dbReference type="OrthoDB" id="3358048at2759"/>
<sequence length="210" mass="23860">MSGTGASSGSLNTGALASHLNFPGLDRINIRKRLALQDQQENDPDEVVYMDEEEQDRLIQQLKYEDSGKNDFFTKLIFVLEIAQLPMFFFRLWTVPNWTDLFSIVSMITSALCVPTTQGFEDRSELAPEPRWVPGAIRLNLILSVMIAMATLLKHYIPPEGVEVTFHMDAYENMGLIPLVLWVFTQVTRKALRAVDTGSLEELRYRYLGA</sequence>
<evidence type="ECO:0000313" key="2">
    <source>
        <dbReference type="Proteomes" id="UP000244722"/>
    </source>
</evidence>
<comment type="caution">
    <text evidence="1">The sequence shown here is derived from an EMBL/GenBank/DDBJ whole genome shotgun (WGS) entry which is preliminary data.</text>
</comment>
<dbReference type="AlphaFoldDB" id="A0A2T6ZRM8"/>
<organism evidence="1 2">
    <name type="scientific">Tuber borchii</name>
    <name type="common">White truffle</name>
    <dbReference type="NCBI Taxonomy" id="42251"/>
    <lineage>
        <taxon>Eukaryota</taxon>
        <taxon>Fungi</taxon>
        <taxon>Dikarya</taxon>
        <taxon>Ascomycota</taxon>
        <taxon>Pezizomycotina</taxon>
        <taxon>Pezizomycetes</taxon>
        <taxon>Pezizales</taxon>
        <taxon>Tuberaceae</taxon>
        <taxon>Tuber</taxon>
    </lineage>
</organism>
<keyword evidence="2" id="KW-1185">Reference proteome</keyword>
<name>A0A2T6ZRM8_TUBBO</name>